<proteinExistence type="predicted"/>
<dbReference type="GO" id="GO:0006281">
    <property type="term" value="P:DNA repair"/>
    <property type="evidence" value="ECO:0007669"/>
    <property type="project" value="InterPro"/>
</dbReference>
<dbReference type="AlphaFoldDB" id="X1REE5"/>
<feature type="domain" description="Transcription-repair-coupling factor C-terminal" evidence="1">
    <location>
        <begin position="1"/>
        <end position="72"/>
    </location>
</feature>
<comment type="caution">
    <text evidence="2">The sequence shown here is derived from an EMBL/GenBank/DDBJ whole genome shotgun (WGS) entry which is preliminary data.</text>
</comment>
<reference evidence="2" key="1">
    <citation type="journal article" date="2014" name="Front. Microbiol.">
        <title>High frequency of phylogenetically diverse reductive dehalogenase-homologous genes in deep subseafloor sedimentary metagenomes.</title>
        <authorList>
            <person name="Kawai M."/>
            <person name="Futagami T."/>
            <person name="Toyoda A."/>
            <person name="Takaki Y."/>
            <person name="Nishi S."/>
            <person name="Hori S."/>
            <person name="Arai W."/>
            <person name="Tsubouchi T."/>
            <person name="Morono Y."/>
            <person name="Uchiyama I."/>
            <person name="Ito T."/>
            <person name="Fujiyama A."/>
            <person name="Inagaki F."/>
            <person name="Takami H."/>
        </authorList>
    </citation>
    <scope>NUCLEOTIDE SEQUENCE</scope>
    <source>
        <strain evidence="2">Expedition CK06-06</strain>
    </source>
</reference>
<dbReference type="InterPro" id="IPR005118">
    <property type="entry name" value="TRCF_C"/>
</dbReference>
<name>X1REE5_9ZZZZ</name>
<protein>
    <recommendedName>
        <fullName evidence="1">Transcription-repair-coupling factor C-terminal domain-containing protein</fullName>
    </recommendedName>
</protein>
<accession>X1REE5</accession>
<dbReference type="Gene3D" id="3.90.1150.50">
    <property type="entry name" value="Transcription-repair-coupling factor, D7 domain"/>
    <property type="match status" value="1"/>
</dbReference>
<sequence>IKDLEGLEKAKEELRDRYGLYPQEVRNLLEIIYLKTFLKSLGIISLIVKGEVVVLRYPPDVNIKAKLDRLPLLYQRRLIKEGKKLVGISKIDLSGVNSPEILKFLKEFIIDLSK</sequence>
<evidence type="ECO:0000313" key="2">
    <source>
        <dbReference type="EMBL" id="GAI53949.1"/>
    </source>
</evidence>
<evidence type="ECO:0000259" key="1">
    <source>
        <dbReference type="SMART" id="SM00982"/>
    </source>
</evidence>
<dbReference type="SMART" id="SM00982">
    <property type="entry name" value="TRCF"/>
    <property type="match status" value="1"/>
</dbReference>
<gene>
    <name evidence="2" type="ORF">S06H3_58330</name>
</gene>
<organism evidence="2">
    <name type="scientific">marine sediment metagenome</name>
    <dbReference type="NCBI Taxonomy" id="412755"/>
    <lineage>
        <taxon>unclassified sequences</taxon>
        <taxon>metagenomes</taxon>
        <taxon>ecological metagenomes</taxon>
    </lineage>
</organism>
<feature type="non-terminal residue" evidence="2">
    <location>
        <position position="1"/>
    </location>
</feature>
<dbReference type="SUPFAM" id="SSF143517">
    <property type="entry name" value="TRCF domain-like"/>
    <property type="match status" value="1"/>
</dbReference>
<dbReference type="EMBL" id="BARV01037746">
    <property type="protein sequence ID" value="GAI53949.1"/>
    <property type="molecule type" value="Genomic_DNA"/>
</dbReference>
<dbReference type="Pfam" id="PF03461">
    <property type="entry name" value="TRCF"/>
    <property type="match status" value="1"/>
</dbReference>
<dbReference type="InterPro" id="IPR037235">
    <property type="entry name" value="TRCF-like_C_D7"/>
</dbReference>